<dbReference type="GO" id="GO:0006508">
    <property type="term" value="P:proteolysis"/>
    <property type="evidence" value="ECO:0007669"/>
    <property type="project" value="UniProtKB-KW"/>
</dbReference>
<keyword evidence="3" id="KW-1185">Reference proteome</keyword>
<dbReference type="EMBL" id="SNXS01000003">
    <property type="protein sequence ID" value="TDP71239.1"/>
    <property type="molecule type" value="Genomic_DNA"/>
</dbReference>
<comment type="cofactor">
    <cofactor evidence="1">
        <name>[4Fe-4S] cluster</name>
        <dbReference type="ChEBI" id="CHEBI:49883"/>
    </cofactor>
</comment>
<gene>
    <name evidence="1" type="primary">ubiV</name>
    <name evidence="2" type="ORF">DES47_103219</name>
</gene>
<accession>A0A4R6QL78</accession>
<keyword evidence="1" id="KW-0479">Metal-binding</keyword>
<feature type="binding site" evidence="1">
    <location>
        <position position="201"/>
    </location>
    <ligand>
        <name>[4Fe-4S] cluster</name>
        <dbReference type="ChEBI" id="CHEBI:49883"/>
    </ligand>
</feature>
<comment type="pathway">
    <text evidence="1">Cofactor biosynthesis; ubiquinone biosynthesis.</text>
</comment>
<dbReference type="PANTHER" id="PTHR30217:SF11">
    <property type="entry name" value="UBIQUINONE BIOSYNTHESIS PROTEIN UBIV"/>
    <property type="match status" value="1"/>
</dbReference>
<dbReference type="PANTHER" id="PTHR30217">
    <property type="entry name" value="PEPTIDASE U32 FAMILY"/>
    <property type="match status" value="1"/>
</dbReference>
<keyword evidence="2" id="KW-0645">Protease</keyword>
<comment type="subunit">
    <text evidence="1">Forms a heterodimer with UbiU.</text>
</comment>
<feature type="binding site" evidence="1">
    <location>
        <position position="188"/>
    </location>
    <ligand>
        <name>[4Fe-4S] cluster</name>
        <dbReference type="ChEBI" id="CHEBI:49883"/>
    </ligand>
</feature>
<proteinExistence type="inferred from homology"/>
<comment type="similarity">
    <text evidence="1">Belongs to the peptidase U32 family. UbiV subfamily.</text>
</comment>
<dbReference type="HAMAP" id="MF_02233">
    <property type="entry name" value="UbiV"/>
    <property type="match status" value="1"/>
</dbReference>
<evidence type="ECO:0000256" key="1">
    <source>
        <dbReference type="HAMAP-Rule" id="MF_02233"/>
    </source>
</evidence>
<dbReference type="GO" id="GO:0006744">
    <property type="term" value="P:ubiquinone biosynthetic process"/>
    <property type="evidence" value="ECO:0007669"/>
    <property type="project" value="UniProtKB-UniRule"/>
</dbReference>
<dbReference type="FunCoup" id="A0A4R6QL78">
    <property type="interactions" value="62"/>
</dbReference>
<dbReference type="GO" id="GO:0051539">
    <property type="term" value="F:4 iron, 4 sulfur cluster binding"/>
    <property type="evidence" value="ECO:0007669"/>
    <property type="project" value="UniProtKB-UniRule"/>
</dbReference>
<dbReference type="InParanoid" id="A0A4R6QL78"/>
<keyword evidence="2" id="KW-0378">Hydrolase</keyword>
<dbReference type="UniPathway" id="UPA00232"/>
<dbReference type="InterPro" id="IPR001539">
    <property type="entry name" value="Peptidase_U32"/>
</dbReference>
<sequence>MAMTHSHAGAAPGPFTLSIGPVLYYWPRETLMHFYAEVAESAALSVVLGEVVCSRRHEIKLTDWLALARDLSSAGKEVVLATQALIESEADLRALRRMAEQGEFLIEAGDASALNRLSEIGAPFVLGPHLNVYSRPALQEYQRFGATRWVAPLELSLSAIGQINADAPLMPTEVFAYGRMPLAFSARCFTARHHRLSKDQCEFRCRDDADGLLLSTSDGQPFLVLNGIQTQSAARTCLLGHRDELLAAGVSRLRLSPSSVDFGVVIDAFDAVMNRGKDARQALAMLDAEALPGGFSDGFARGRAGLEWSGA</sequence>
<dbReference type="NCBIfam" id="NF011991">
    <property type="entry name" value="PRK15447.1"/>
    <property type="match status" value="1"/>
</dbReference>
<comment type="function">
    <text evidence="1">Required for O(2)-independent ubiquinone (coenzyme Q) biosynthesis. Together with UbiU, is essential for the C6-hydroxylation reaction in the oxygen-independent ubiquinone biosynthesis pathway.</text>
</comment>
<keyword evidence="1" id="KW-0408">Iron</keyword>
<dbReference type="InterPro" id="IPR043693">
    <property type="entry name" value="UbiV"/>
</dbReference>
<feature type="binding site" evidence="1">
    <location>
        <position position="53"/>
    </location>
    <ligand>
        <name>[4Fe-4S] cluster</name>
        <dbReference type="ChEBI" id="CHEBI:49883"/>
    </ligand>
</feature>
<evidence type="ECO:0000313" key="3">
    <source>
        <dbReference type="Proteomes" id="UP000295361"/>
    </source>
</evidence>
<dbReference type="GO" id="GO:0046872">
    <property type="term" value="F:metal ion binding"/>
    <property type="evidence" value="ECO:0007669"/>
    <property type="project" value="UniProtKB-KW"/>
</dbReference>
<comment type="caution">
    <text evidence="2">The sequence shown here is derived from an EMBL/GenBank/DDBJ whole genome shotgun (WGS) entry which is preliminary data.</text>
</comment>
<keyword evidence="1" id="KW-0831">Ubiquinone biosynthesis</keyword>
<dbReference type="GO" id="GO:0008233">
    <property type="term" value="F:peptidase activity"/>
    <property type="evidence" value="ECO:0007669"/>
    <property type="project" value="UniProtKB-KW"/>
</dbReference>
<organism evidence="2 3">
    <name type="scientific">Roseateles toxinivorans</name>
    <dbReference type="NCBI Taxonomy" id="270368"/>
    <lineage>
        <taxon>Bacteria</taxon>
        <taxon>Pseudomonadati</taxon>
        <taxon>Pseudomonadota</taxon>
        <taxon>Betaproteobacteria</taxon>
        <taxon>Burkholderiales</taxon>
        <taxon>Sphaerotilaceae</taxon>
        <taxon>Roseateles</taxon>
    </lineage>
</organism>
<name>A0A4R6QL78_9BURK</name>
<dbReference type="Proteomes" id="UP000295361">
    <property type="component" value="Unassembled WGS sequence"/>
</dbReference>
<dbReference type="Pfam" id="PF01136">
    <property type="entry name" value="Peptidase_U32"/>
    <property type="match status" value="1"/>
</dbReference>
<dbReference type="InterPro" id="IPR051454">
    <property type="entry name" value="RNA/ubiquinone_mod_enzymes"/>
</dbReference>
<reference evidence="2 3" key="1">
    <citation type="submission" date="2019-03" db="EMBL/GenBank/DDBJ databases">
        <title>Genomic Encyclopedia of Type Strains, Phase IV (KMG-IV): sequencing the most valuable type-strain genomes for metagenomic binning, comparative biology and taxonomic classification.</title>
        <authorList>
            <person name="Goeker M."/>
        </authorList>
    </citation>
    <scope>NUCLEOTIDE SEQUENCE [LARGE SCALE GENOMIC DNA]</scope>
    <source>
        <strain evidence="2 3">DSM 16998</strain>
    </source>
</reference>
<feature type="binding site" evidence="1">
    <location>
        <position position="205"/>
    </location>
    <ligand>
        <name>[4Fe-4S] cluster</name>
        <dbReference type="ChEBI" id="CHEBI:49883"/>
    </ligand>
</feature>
<keyword evidence="1" id="KW-0411">Iron-sulfur</keyword>
<keyword evidence="1" id="KW-0004">4Fe-4S</keyword>
<dbReference type="AlphaFoldDB" id="A0A4R6QL78"/>
<evidence type="ECO:0000313" key="2">
    <source>
        <dbReference type="EMBL" id="TDP71239.1"/>
    </source>
</evidence>
<protein>
    <recommendedName>
        <fullName evidence="1">Ubiquinone biosynthesis protein UbiV</fullName>
    </recommendedName>
</protein>